<dbReference type="AlphaFoldDB" id="A0AAU7W761"/>
<feature type="coiled-coil region" evidence="1">
    <location>
        <begin position="54"/>
        <end position="81"/>
    </location>
</feature>
<keyword evidence="2" id="KW-0472">Membrane</keyword>
<keyword evidence="1" id="KW-0175">Coiled coil</keyword>
<feature type="domain" description="PPM-type phosphatase" evidence="3">
    <location>
        <begin position="6"/>
        <end position="239"/>
    </location>
</feature>
<dbReference type="RefSeq" id="WP_350348327.1">
    <property type="nucleotide sequence ID" value="NZ_CP158374.1"/>
</dbReference>
<dbReference type="SUPFAM" id="SSF81606">
    <property type="entry name" value="PP2C-like"/>
    <property type="match status" value="1"/>
</dbReference>
<dbReference type="CDD" id="cd00143">
    <property type="entry name" value="PP2Cc"/>
    <property type="match status" value="1"/>
</dbReference>
<dbReference type="InterPro" id="IPR015655">
    <property type="entry name" value="PP2C"/>
</dbReference>
<evidence type="ECO:0000256" key="1">
    <source>
        <dbReference type="SAM" id="Coils"/>
    </source>
</evidence>
<dbReference type="SMART" id="SM00331">
    <property type="entry name" value="PP2C_SIG"/>
    <property type="match status" value="1"/>
</dbReference>
<accession>A0AAU7W761</accession>
<dbReference type="GO" id="GO:0004722">
    <property type="term" value="F:protein serine/threonine phosphatase activity"/>
    <property type="evidence" value="ECO:0007669"/>
    <property type="project" value="InterPro"/>
</dbReference>
<dbReference type="EMBL" id="CP158374">
    <property type="protein sequence ID" value="XBX82306.1"/>
    <property type="molecule type" value="Genomic_DNA"/>
</dbReference>
<dbReference type="Pfam" id="PF13672">
    <property type="entry name" value="PP2C_2"/>
    <property type="match status" value="1"/>
</dbReference>
<evidence type="ECO:0000256" key="2">
    <source>
        <dbReference type="SAM" id="Phobius"/>
    </source>
</evidence>
<dbReference type="PROSITE" id="PS51746">
    <property type="entry name" value="PPM_2"/>
    <property type="match status" value="1"/>
</dbReference>
<organism evidence="4">
    <name type="scientific">Agromyces sp. G08B096</name>
    <dbReference type="NCBI Taxonomy" id="3156399"/>
    <lineage>
        <taxon>Bacteria</taxon>
        <taxon>Bacillati</taxon>
        <taxon>Actinomycetota</taxon>
        <taxon>Actinomycetes</taxon>
        <taxon>Micrococcales</taxon>
        <taxon>Microbacteriaceae</taxon>
        <taxon>Agromyces</taxon>
    </lineage>
</organism>
<proteinExistence type="predicted"/>
<dbReference type="SMART" id="SM00332">
    <property type="entry name" value="PP2Cc"/>
    <property type="match status" value="1"/>
</dbReference>
<dbReference type="InterPro" id="IPR001932">
    <property type="entry name" value="PPM-type_phosphatase-like_dom"/>
</dbReference>
<reference evidence="4" key="1">
    <citation type="submission" date="2024-05" db="EMBL/GenBank/DDBJ databases">
        <authorList>
            <person name="Yu L."/>
        </authorList>
    </citation>
    <scope>NUCLEOTIDE SEQUENCE</scope>
    <source>
        <strain evidence="4">G08B096</strain>
    </source>
</reference>
<dbReference type="Gene3D" id="3.60.40.10">
    <property type="entry name" value="PPM-type phosphatase domain"/>
    <property type="match status" value="1"/>
</dbReference>
<name>A0AAU7W761_9MICO</name>
<keyword evidence="2" id="KW-0812">Transmembrane</keyword>
<dbReference type="InterPro" id="IPR036457">
    <property type="entry name" value="PPM-type-like_dom_sf"/>
</dbReference>
<keyword evidence="2" id="KW-1133">Transmembrane helix</keyword>
<sequence length="410" mass="44543">MAGVKASAAVSHVGRIRSNNQDSGYAGRRLFFVADGMGGHAGGDVASAIAAHRIAEADVDHQSATEAAAELESALLAANRRITETVADHSELTGMGTTVSALLIEDSRAVIAHIGDSRIYLMRSGELSQISTDHTFVQRLVDAGRITAEEAMVHPRRSVLMRVLGDVESAPEVDTMVLDTRPGDRWLLCSDGLSGVVSFDEIHQLLASDAGAKQVADRLVKASLDGGAPDNVTVVLVDIGEPPAPATPPLIVGSAAAPLAFGQPSEPVRPRGIFLTPFRPHPVQETHFEPDSEEFFDELIEEDARRRRRRRFVWGFWIVLLVAAIVAVFVLGYQWTQTRFYVGESNGRVAIFQGIQQDLGPISLHELHTETSLEVSELRTYDQQRVEQTITAGDLAEAYRIVQRLEASLE</sequence>
<protein>
    <submittedName>
        <fullName evidence="4">Stp1/IreP family PP2C-type Ser/Thr phosphatase</fullName>
    </submittedName>
</protein>
<evidence type="ECO:0000313" key="4">
    <source>
        <dbReference type="EMBL" id="XBX82306.1"/>
    </source>
</evidence>
<dbReference type="PANTHER" id="PTHR47992">
    <property type="entry name" value="PROTEIN PHOSPHATASE"/>
    <property type="match status" value="1"/>
</dbReference>
<evidence type="ECO:0000259" key="3">
    <source>
        <dbReference type="PROSITE" id="PS51746"/>
    </source>
</evidence>
<dbReference type="NCBIfam" id="NF033484">
    <property type="entry name" value="Stp1_PP2C_phos"/>
    <property type="match status" value="1"/>
</dbReference>
<gene>
    <name evidence="4" type="ORF">ABIQ69_17100</name>
</gene>
<feature type="transmembrane region" description="Helical" evidence="2">
    <location>
        <begin position="312"/>
        <end position="335"/>
    </location>
</feature>